<dbReference type="InterPro" id="IPR001680">
    <property type="entry name" value="WD40_rpt"/>
</dbReference>
<keyword evidence="2" id="KW-0677">Repeat</keyword>
<dbReference type="InterPro" id="IPR036322">
    <property type="entry name" value="WD40_repeat_dom_sf"/>
</dbReference>
<feature type="repeat" description="WD" evidence="3">
    <location>
        <begin position="49"/>
        <end position="81"/>
    </location>
</feature>
<dbReference type="FunCoup" id="E9FR66">
    <property type="interactions" value="1485"/>
</dbReference>
<feature type="compositionally biased region" description="Acidic residues" evidence="4">
    <location>
        <begin position="490"/>
        <end position="501"/>
    </location>
</feature>
<evidence type="ECO:0000256" key="1">
    <source>
        <dbReference type="ARBA" id="ARBA00022574"/>
    </source>
</evidence>
<dbReference type="PhylomeDB" id="E9FR66"/>
<dbReference type="Pfam" id="PF00400">
    <property type="entry name" value="WD40"/>
    <property type="match status" value="3"/>
</dbReference>
<evidence type="ECO:0000313" key="5">
    <source>
        <dbReference type="EMBL" id="EFX90250.1"/>
    </source>
</evidence>
<dbReference type="AlphaFoldDB" id="E9FR66"/>
<sequence>MEEHKWLSDPLVMRYLRSKEINDSLRLVHQSKLSSMKSLIDRLGLDYELTGHGGCVNCLEWNSDGSILASGSDDLHIILWNPFLKKKMANIDTGHQGNIFSVKFMPQSMDGLVASAAGDGRVKIHWVDHAQSMNSTPQTSLQCNCHVGRVKRLATAPDIPYLLWSGAEDGTVMQFDLRTPHTCTNGPSNILINLLSHMGKQAEVKSIAINPIRTEQLVVGANDPFIRLYDRRMIKITSVPFSSERPNRGRQYSLATNSQSEESRSAIPLGCAQYFAPGHLPQKLDDYRRRFRSLASTYVTFDPSGRYLLANLGGEQIYLYDCLTPNPPITQVPLLGNEPLNGIKGFTLPPEIEQIKIQANAAFQQRQYTTAIGLYSKALIKAPNSPVLYSNRATACMKRNWDGDTYAALKDCISALKIDPYQIKPFHWLARCLLDLGQVGLADQAFKLLRERFPQQANSSTFNTLHIEVQKKLELEEQRSEKETARRGELDDESDLLEDGDNSPSLTENEKNWRAQYWDYSSRYCGHCNTTTDIKEANFFGKFNQMMSISDGQYILAGSDDGCFFIWDRNTGIVERVLRGDESIVNCLQPHPFTCMLASSGIDSVVRIWSPLPQERVVSDRLGSVVLDAESAAMANQRRMNADPFEMFLMNMGATAEDAMPDITVRPRRPASSPDDDQDEDPRAAIQCRQS</sequence>
<dbReference type="eggNOG" id="KOG1310">
    <property type="taxonomic scope" value="Eukaryota"/>
</dbReference>
<dbReference type="SUPFAM" id="SSF48452">
    <property type="entry name" value="TPR-like"/>
    <property type="match status" value="1"/>
</dbReference>
<dbReference type="STRING" id="6669.E9FR66"/>
<keyword evidence="6" id="KW-1185">Reference proteome</keyword>
<dbReference type="InterPro" id="IPR045151">
    <property type="entry name" value="DCAF8"/>
</dbReference>
<dbReference type="SMART" id="SM00320">
    <property type="entry name" value="WD40"/>
    <property type="match status" value="6"/>
</dbReference>
<organism evidence="5 6">
    <name type="scientific">Daphnia pulex</name>
    <name type="common">Water flea</name>
    <dbReference type="NCBI Taxonomy" id="6669"/>
    <lineage>
        <taxon>Eukaryota</taxon>
        <taxon>Metazoa</taxon>
        <taxon>Ecdysozoa</taxon>
        <taxon>Arthropoda</taxon>
        <taxon>Crustacea</taxon>
        <taxon>Branchiopoda</taxon>
        <taxon>Diplostraca</taxon>
        <taxon>Cladocera</taxon>
        <taxon>Anomopoda</taxon>
        <taxon>Daphniidae</taxon>
        <taxon>Daphnia</taxon>
    </lineage>
</organism>
<feature type="compositionally biased region" description="Basic and acidic residues" evidence="4">
    <location>
        <begin position="476"/>
        <end position="489"/>
    </location>
</feature>
<dbReference type="InParanoid" id="E9FR66"/>
<feature type="region of interest" description="Disordered" evidence="4">
    <location>
        <begin position="659"/>
        <end position="691"/>
    </location>
</feature>
<keyword evidence="1 3" id="KW-0853">WD repeat</keyword>
<dbReference type="Gene3D" id="2.130.10.10">
    <property type="entry name" value="YVTN repeat-like/Quinoprotein amine dehydrogenase"/>
    <property type="match status" value="2"/>
</dbReference>
<dbReference type="Gene3D" id="1.25.40.10">
    <property type="entry name" value="Tetratricopeptide repeat domain"/>
    <property type="match status" value="1"/>
</dbReference>
<evidence type="ECO:0000256" key="4">
    <source>
        <dbReference type="SAM" id="MobiDB-lite"/>
    </source>
</evidence>
<dbReference type="GO" id="GO:0045717">
    <property type="term" value="P:negative regulation of fatty acid biosynthetic process"/>
    <property type="evidence" value="ECO:0000318"/>
    <property type="project" value="GO_Central"/>
</dbReference>
<dbReference type="PANTHER" id="PTHR15574:SF40">
    <property type="entry name" value="WD AND TETRATRICOPEPTIDE REPEATS PROTEIN 1"/>
    <property type="match status" value="1"/>
</dbReference>
<dbReference type="OMA" id="YKQRYVG"/>
<dbReference type="SUPFAM" id="SSF50978">
    <property type="entry name" value="WD40 repeat-like"/>
    <property type="match status" value="1"/>
</dbReference>
<name>E9FR66_DAPPU</name>
<accession>E9FR66</accession>
<feature type="repeat" description="WD" evidence="3">
    <location>
        <begin position="578"/>
        <end position="610"/>
    </location>
</feature>
<gene>
    <name evidence="5" type="ORF">DAPPUDRAFT_94386</name>
</gene>
<dbReference type="Proteomes" id="UP000000305">
    <property type="component" value="Unassembled WGS sequence"/>
</dbReference>
<evidence type="ECO:0008006" key="7">
    <source>
        <dbReference type="Google" id="ProtNLM"/>
    </source>
</evidence>
<dbReference type="InterPro" id="IPR015943">
    <property type="entry name" value="WD40/YVTN_repeat-like_dom_sf"/>
</dbReference>
<dbReference type="InterPro" id="IPR011990">
    <property type="entry name" value="TPR-like_helical_dom_sf"/>
</dbReference>
<dbReference type="GO" id="GO:0005737">
    <property type="term" value="C:cytoplasm"/>
    <property type="evidence" value="ECO:0000318"/>
    <property type="project" value="GO_Central"/>
</dbReference>
<evidence type="ECO:0000256" key="2">
    <source>
        <dbReference type="ARBA" id="ARBA00022737"/>
    </source>
</evidence>
<dbReference type="PROSITE" id="PS50294">
    <property type="entry name" value="WD_REPEATS_REGION"/>
    <property type="match status" value="1"/>
</dbReference>
<dbReference type="OrthoDB" id="4869960at2759"/>
<proteinExistence type="predicted"/>
<dbReference type="GO" id="GO:0080008">
    <property type="term" value="C:Cul4-RING E3 ubiquitin ligase complex"/>
    <property type="evidence" value="ECO:0000318"/>
    <property type="project" value="GO_Central"/>
</dbReference>
<dbReference type="PANTHER" id="PTHR15574">
    <property type="entry name" value="WD REPEAT DOMAIN-CONTAINING FAMILY"/>
    <property type="match status" value="1"/>
</dbReference>
<evidence type="ECO:0000313" key="6">
    <source>
        <dbReference type="Proteomes" id="UP000000305"/>
    </source>
</evidence>
<dbReference type="EMBL" id="GL732523">
    <property type="protein sequence ID" value="EFX90250.1"/>
    <property type="molecule type" value="Genomic_DNA"/>
</dbReference>
<dbReference type="HOGENOM" id="CLU_012381_3_1_1"/>
<evidence type="ECO:0000256" key="3">
    <source>
        <dbReference type="PROSITE-ProRule" id="PRU00221"/>
    </source>
</evidence>
<dbReference type="PROSITE" id="PS50082">
    <property type="entry name" value="WD_REPEATS_2"/>
    <property type="match status" value="2"/>
</dbReference>
<dbReference type="KEGG" id="dpx:DAPPUDRAFT_94386"/>
<dbReference type="InterPro" id="IPR019734">
    <property type="entry name" value="TPR_rpt"/>
</dbReference>
<protein>
    <recommendedName>
        <fullName evidence="7">WD and tetratricopeptide repeats protein 1</fullName>
    </recommendedName>
</protein>
<dbReference type="SMART" id="SM00028">
    <property type="entry name" value="TPR"/>
    <property type="match status" value="2"/>
</dbReference>
<reference evidence="5 6" key="1">
    <citation type="journal article" date="2011" name="Science">
        <title>The ecoresponsive genome of Daphnia pulex.</title>
        <authorList>
            <person name="Colbourne J.K."/>
            <person name="Pfrender M.E."/>
            <person name="Gilbert D."/>
            <person name="Thomas W.K."/>
            <person name="Tucker A."/>
            <person name="Oakley T.H."/>
            <person name="Tokishita S."/>
            <person name="Aerts A."/>
            <person name="Arnold G.J."/>
            <person name="Basu M.K."/>
            <person name="Bauer D.J."/>
            <person name="Caceres C.E."/>
            <person name="Carmel L."/>
            <person name="Casola C."/>
            <person name="Choi J.H."/>
            <person name="Detter J.C."/>
            <person name="Dong Q."/>
            <person name="Dusheyko S."/>
            <person name="Eads B.D."/>
            <person name="Frohlich T."/>
            <person name="Geiler-Samerotte K.A."/>
            <person name="Gerlach D."/>
            <person name="Hatcher P."/>
            <person name="Jogdeo S."/>
            <person name="Krijgsveld J."/>
            <person name="Kriventseva E.V."/>
            <person name="Kultz D."/>
            <person name="Laforsch C."/>
            <person name="Lindquist E."/>
            <person name="Lopez J."/>
            <person name="Manak J.R."/>
            <person name="Muller J."/>
            <person name="Pangilinan J."/>
            <person name="Patwardhan R.P."/>
            <person name="Pitluck S."/>
            <person name="Pritham E.J."/>
            <person name="Rechtsteiner A."/>
            <person name="Rho M."/>
            <person name="Rogozin I.B."/>
            <person name="Sakarya O."/>
            <person name="Salamov A."/>
            <person name="Schaack S."/>
            <person name="Shapiro H."/>
            <person name="Shiga Y."/>
            <person name="Skalitzky C."/>
            <person name="Smith Z."/>
            <person name="Souvorov A."/>
            <person name="Sung W."/>
            <person name="Tang Z."/>
            <person name="Tsuchiya D."/>
            <person name="Tu H."/>
            <person name="Vos H."/>
            <person name="Wang M."/>
            <person name="Wolf Y.I."/>
            <person name="Yamagata H."/>
            <person name="Yamada T."/>
            <person name="Ye Y."/>
            <person name="Shaw J.R."/>
            <person name="Andrews J."/>
            <person name="Crease T.J."/>
            <person name="Tang H."/>
            <person name="Lucas S.M."/>
            <person name="Robertson H.M."/>
            <person name="Bork P."/>
            <person name="Koonin E.V."/>
            <person name="Zdobnov E.M."/>
            <person name="Grigoriev I.V."/>
            <person name="Lynch M."/>
            <person name="Boore J.L."/>
        </authorList>
    </citation>
    <scope>NUCLEOTIDE SEQUENCE [LARGE SCALE GENOMIC DNA]</scope>
</reference>
<feature type="region of interest" description="Disordered" evidence="4">
    <location>
        <begin position="476"/>
        <end position="508"/>
    </location>
</feature>